<dbReference type="PANTHER" id="PTHR23048:SF0">
    <property type="entry name" value="CALMODULIN LIKE 3"/>
    <property type="match status" value="1"/>
</dbReference>
<dbReference type="InterPro" id="IPR002048">
    <property type="entry name" value="EF_hand_dom"/>
</dbReference>
<dbReference type="GO" id="GO:0016460">
    <property type="term" value="C:myosin II complex"/>
    <property type="evidence" value="ECO:0007669"/>
    <property type="project" value="TreeGrafter"/>
</dbReference>
<dbReference type="EMBL" id="JAIWYP010000003">
    <property type="protein sequence ID" value="KAH3854034.1"/>
    <property type="molecule type" value="Genomic_DNA"/>
</dbReference>
<evidence type="ECO:0000313" key="5">
    <source>
        <dbReference type="Proteomes" id="UP000828390"/>
    </source>
</evidence>
<evidence type="ECO:0000256" key="1">
    <source>
        <dbReference type="ARBA" id="ARBA00022737"/>
    </source>
</evidence>
<sequence>MEIEFKSSQSERFIREAFAVFDEAGDGHVTTEKLKQVIQTLECGFSEEELDEMIQYADEDGTGRVNYEGVCCFGQFVRLVYHRLVLK</sequence>
<evidence type="ECO:0000313" key="4">
    <source>
        <dbReference type="EMBL" id="KAH3854034.1"/>
    </source>
</evidence>
<evidence type="ECO:0000259" key="3">
    <source>
        <dbReference type="PROSITE" id="PS50222"/>
    </source>
</evidence>
<accession>A0A9D4LA00</accession>
<protein>
    <recommendedName>
        <fullName evidence="3">EF-hand domain-containing protein</fullName>
    </recommendedName>
</protein>
<proteinExistence type="predicted"/>
<dbReference type="SMART" id="SM00054">
    <property type="entry name" value="EFh"/>
    <property type="match status" value="2"/>
</dbReference>
<organism evidence="4 5">
    <name type="scientific">Dreissena polymorpha</name>
    <name type="common">Zebra mussel</name>
    <name type="synonym">Mytilus polymorpha</name>
    <dbReference type="NCBI Taxonomy" id="45954"/>
    <lineage>
        <taxon>Eukaryota</taxon>
        <taxon>Metazoa</taxon>
        <taxon>Spiralia</taxon>
        <taxon>Lophotrochozoa</taxon>
        <taxon>Mollusca</taxon>
        <taxon>Bivalvia</taxon>
        <taxon>Autobranchia</taxon>
        <taxon>Heteroconchia</taxon>
        <taxon>Euheterodonta</taxon>
        <taxon>Imparidentia</taxon>
        <taxon>Neoheterodontei</taxon>
        <taxon>Myida</taxon>
        <taxon>Dreissenoidea</taxon>
        <taxon>Dreissenidae</taxon>
        <taxon>Dreissena</taxon>
    </lineage>
</organism>
<dbReference type="PROSITE" id="PS50222">
    <property type="entry name" value="EF_HAND_2"/>
    <property type="match status" value="1"/>
</dbReference>
<reference evidence="4" key="2">
    <citation type="submission" date="2020-11" db="EMBL/GenBank/DDBJ databases">
        <authorList>
            <person name="McCartney M.A."/>
            <person name="Auch B."/>
            <person name="Kono T."/>
            <person name="Mallez S."/>
            <person name="Becker A."/>
            <person name="Gohl D.M."/>
            <person name="Silverstein K.A.T."/>
            <person name="Koren S."/>
            <person name="Bechman K.B."/>
            <person name="Herman A."/>
            <person name="Abrahante J.E."/>
            <person name="Garbe J."/>
        </authorList>
    </citation>
    <scope>NUCLEOTIDE SEQUENCE</scope>
    <source>
        <strain evidence="4">Duluth1</strain>
        <tissue evidence="4">Whole animal</tissue>
    </source>
</reference>
<name>A0A9D4LA00_DREPO</name>
<dbReference type="PANTHER" id="PTHR23048">
    <property type="entry name" value="MYOSIN LIGHT CHAIN 1, 3"/>
    <property type="match status" value="1"/>
</dbReference>
<dbReference type="InterPro" id="IPR011992">
    <property type="entry name" value="EF-hand-dom_pair"/>
</dbReference>
<dbReference type="FunFam" id="1.10.238.10:FF:000001">
    <property type="entry name" value="Calmodulin 1"/>
    <property type="match status" value="1"/>
</dbReference>
<comment type="caution">
    <text evidence="4">The sequence shown here is derived from an EMBL/GenBank/DDBJ whole genome shotgun (WGS) entry which is preliminary data.</text>
</comment>
<dbReference type="CDD" id="cd00051">
    <property type="entry name" value="EFh"/>
    <property type="match status" value="1"/>
</dbReference>
<gene>
    <name evidence="4" type="ORF">DPMN_096573</name>
</gene>
<feature type="domain" description="EF-hand" evidence="3">
    <location>
        <begin position="9"/>
        <end position="44"/>
    </location>
</feature>
<evidence type="ECO:0000256" key="2">
    <source>
        <dbReference type="ARBA" id="ARBA00023179"/>
    </source>
</evidence>
<dbReference type="Gene3D" id="1.10.238.10">
    <property type="entry name" value="EF-hand"/>
    <property type="match status" value="1"/>
</dbReference>
<dbReference type="AlphaFoldDB" id="A0A9D4LA00"/>
<dbReference type="InterPro" id="IPR050230">
    <property type="entry name" value="CALM/Myosin/TropC-like"/>
</dbReference>
<keyword evidence="2" id="KW-0514">Muscle protein</keyword>
<dbReference type="SUPFAM" id="SSF47473">
    <property type="entry name" value="EF-hand"/>
    <property type="match status" value="1"/>
</dbReference>
<reference evidence="4" key="1">
    <citation type="journal article" date="2019" name="bioRxiv">
        <title>The Genome of the Zebra Mussel, Dreissena polymorpha: A Resource for Invasive Species Research.</title>
        <authorList>
            <person name="McCartney M.A."/>
            <person name="Auch B."/>
            <person name="Kono T."/>
            <person name="Mallez S."/>
            <person name="Zhang Y."/>
            <person name="Obille A."/>
            <person name="Becker A."/>
            <person name="Abrahante J.E."/>
            <person name="Garbe J."/>
            <person name="Badalamenti J.P."/>
            <person name="Herman A."/>
            <person name="Mangelson H."/>
            <person name="Liachko I."/>
            <person name="Sullivan S."/>
            <person name="Sone E.D."/>
            <person name="Koren S."/>
            <person name="Silverstein K.A.T."/>
            <person name="Beckman K.B."/>
            <person name="Gohl D.M."/>
        </authorList>
    </citation>
    <scope>NUCLEOTIDE SEQUENCE</scope>
    <source>
        <strain evidence="4">Duluth1</strain>
        <tissue evidence="4">Whole animal</tissue>
    </source>
</reference>
<keyword evidence="5" id="KW-1185">Reference proteome</keyword>
<keyword evidence="1" id="KW-0677">Repeat</keyword>
<dbReference type="Proteomes" id="UP000828390">
    <property type="component" value="Unassembled WGS sequence"/>
</dbReference>
<dbReference type="Pfam" id="PF13499">
    <property type="entry name" value="EF-hand_7"/>
    <property type="match status" value="1"/>
</dbReference>
<dbReference type="GO" id="GO:0005509">
    <property type="term" value="F:calcium ion binding"/>
    <property type="evidence" value="ECO:0007669"/>
    <property type="project" value="InterPro"/>
</dbReference>